<dbReference type="AlphaFoldDB" id="A0A7W9BEW0"/>
<accession>A0A7W9BEW0</accession>
<organism evidence="1 2">
    <name type="scientific">Sphingomonas aerophila</name>
    <dbReference type="NCBI Taxonomy" id="1344948"/>
    <lineage>
        <taxon>Bacteria</taxon>
        <taxon>Pseudomonadati</taxon>
        <taxon>Pseudomonadota</taxon>
        <taxon>Alphaproteobacteria</taxon>
        <taxon>Sphingomonadales</taxon>
        <taxon>Sphingomonadaceae</taxon>
        <taxon>Sphingomonas</taxon>
    </lineage>
</organism>
<evidence type="ECO:0000313" key="1">
    <source>
        <dbReference type="EMBL" id="MBB5715944.1"/>
    </source>
</evidence>
<dbReference type="EMBL" id="JACIJK010000008">
    <property type="protein sequence ID" value="MBB5715944.1"/>
    <property type="molecule type" value="Genomic_DNA"/>
</dbReference>
<proteinExistence type="predicted"/>
<comment type="caution">
    <text evidence="1">The sequence shown here is derived from an EMBL/GenBank/DDBJ whole genome shotgun (WGS) entry which is preliminary data.</text>
</comment>
<gene>
    <name evidence="1" type="ORF">FHS94_002801</name>
</gene>
<name>A0A7W9BEW0_9SPHN</name>
<protein>
    <recommendedName>
        <fullName evidence="3">Lipoprotein</fullName>
    </recommendedName>
</protein>
<sequence>MKAPFPAAAAMLLVLGGCANRSGEIDATGGITAVRSACPAVAIPAATGDITLFNPVSDTSATAMDVTATMTNVRSTCNDAGEQVATTVTFDVLARRTRTDDARDVSLPYFMAVVRGGSAVVAKRVGQVQLHFNAGQARTQASGQASSQVTRAAATLPAEVRERLTRRRKAGDEDAAIDPLTAPEVRQAVQRATFEALVGFQLTDAQLRYNATR</sequence>
<evidence type="ECO:0008006" key="3">
    <source>
        <dbReference type="Google" id="ProtNLM"/>
    </source>
</evidence>
<dbReference type="Proteomes" id="UP000546200">
    <property type="component" value="Unassembled WGS sequence"/>
</dbReference>
<reference evidence="1 2" key="1">
    <citation type="submission" date="2020-08" db="EMBL/GenBank/DDBJ databases">
        <title>Genomic Encyclopedia of Type Strains, Phase IV (KMG-IV): sequencing the most valuable type-strain genomes for metagenomic binning, comparative biology and taxonomic classification.</title>
        <authorList>
            <person name="Goeker M."/>
        </authorList>
    </citation>
    <scope>NUCLEOTIDE SEQUENCE [LARGE SCALE GENOMIC DNA]</scope>
    <source>
        <strain evidence="1 2">DSM 100044</strain>
    </source>
</reference>
<evidence type="ECO:0000313" key="2">
    <source>
        <dbReference type="Proteomes" id="UP000546200"/>
    </source>
</evidence>
<keyword evidence="2" id="KW-1185">Reference proteome</keyword>
<dbReference type="PROSITE" id="PS51257">
    <property type="entry name" value="PROKAR_LIPOPROTEIN"/>
    <property type="match status" value="1"/>
</dbReference>